<accession>H0WNZ3</accession>
<reference evidence="4" key="3">
    <citation type="submission" date="2025-09" db="UniProtKB">
        <authorList>
            <consortium name="Ensembl"/>
        </authorList>
    </citation>
    <scope>IDENTIFICATION</scope>
</reference>
<dbReference type="Ensembl" id="ENSOGAT00000004021.2">
    <property type="protein sequence ID" value="ENSOGAP00000003579.2"/>
    <property type="gene ID" value="ENSOGAG00000004017.2"/>
</dbReference>
<dbReference type="SMART" id="SM00320">
    <property type="entry name" value="WD40"/>
    <property type="match status" value="6"/>
</dbReference>
<dbReference type="Proteomes" id="UP000005225">
    <property type="component" value="Unassembled WGS sequence"/>
</dbReference>
<dbReference type="InParanoid" id="H0WNZ3"/>
<keyword evidence="2" id="KW-0677">Repeat</keyword>
<dbReference type="AlphaFoldDB" id="H0WNZ3"/>
<feature type="repeat" description="WD" evidence="3">
    <location>
        <begin position="330"/>
        <end position="371"/>
    </location>
</feature>
<reference evidence="4" key="2">
    <citation type="submission" date="2025-08" db="UniProtKB">
        <authorList>
            <consortium name="Ensembl"/>
        </authorList>
    </citation>
    <scope>IDENTIFICATION</scope>
</reference>
<dbReference type="Pfam" id="PF00400">
    <property type="entry name" value="WD40"/>
    <property type="match status" value="5"/>
</dbReference>
<protein>
    <submittedName>
        <fullName evidence="4">WD repeat domain 88</fullName>
    </submittedName>
</protein>
<dbReference type="EMBL" id="AAQR03145164">
    <property type="status" value="NOT_ANNOTATED_CDS"/>
    <property type="molecule type" value="Genomic_DNA"/>
</dbReference>
<dbReference type="SUPFAM" id="SSF50998">
    <property type="entry name" value="Quinoprotein alcohol dehydrogenase-like"/>
    <property type="match status" value="1"/>
</dbReference>
<feature type="repeat" description="WD" evidence="3">
    <location>
        <begin position="69"/>
        <end position="110"/>
    </location>
</feature>
<feature type="repeat" description="WD" evidence="3">
    <location>
        <begin position="240"/>
        <end position="281"/>
    </location>
</feature>
<reference evidence="5" key="1">
    <citation type="submission" date="2011-03" db="EMBL/GenBank/DDBJ databases">
        <title>Version 3 of the genome sequence of Otolemur garnettii (Bushbaby).</title>
        <authorList>
            <consortium name="The Broad Institute Genome Sequencing Platform"/>
            <person name="Di Palma F."/>
            <person name="Johnson J."/>
            <person name="Lander E.S."/>
            <person name="Lindblad-Toh K."/>
            <person name="Jaffe D.B."/>
            <person name="Gnerre S."/>
            <person name="MacCallum I."/>
            <person name="Przybylski D."/>
            <person name="Ribeiro F.J."/>
            <person name="Burton J.N."/>
            <person name="Walker B.J."/>
            <person name="Sharpe T."/>
            <person name="Hall G."/>
        </authorList>
    </citation>
    <scope>NUCLEOTIDE SEQUENCE [LARGE SCALE GENOMIC DNA]</scope>
</reference>
<dbReference type="InterPro" id="IPR019775">
    <property type="entry name" value="WD40_repeat_CS"/>
</dbReference>
<dbReference type="InterPro" id="IPR015943">
    <property type="entry name" value="WD40/YVTN_repeat-like_dom_sf"/>
</dbReference>
<dbReference type="EMBL" id="AAQR03145167">
    <property type="status" value="NOT_ANNOTATED_CDS"/>
    <property type="molecule type" value="Genomic_DNA"/>
</dbReference>
<dbReference type="PROSITE" id="PS00678">
    <property type="entry name" value="WD_REPEATS_1"/>
    <property type="match status" value="5"/>
</dbReference>
<dbReference type="eggNOG" id="KOG0266">
    <property type="taxonomic scope" value="Eukaryota"/>
</dbReference>
<evidence type="ECO:0000313" key="4">
    <source>
        <dbReference type="Ensembl" id="ENSOGAP00000003579.2"/>
    </source>
</evidence>
<dbReference type="PROSITE" id="PS50294">
    <property type="entry name" value="WD_REPEATS_REGION"/>
    <property type="match status" value="5"/>
</dbReference>
<keyword evidence="5" id="KW-1185">Reference proteome</keyword>
<dbReference type="CDD" id="cd00200">
    <property type="entry name" value="WD40"/>
    <property type="match status" value="1"/>
</dbReference>
<feature type="repeat" description="WD" evidence="3">
    <location>
        <begin position="197"/>
        <end position="238"/>
    </location>
</feature>
<organism evidence="4 5">
    <name type="scientific">Otolemur garnettii</name>
    <name type="common">Small-eared galago</name>
    <name type="synonym">Garnett's greater bushbaby</name>
    <dbReference type="NCBI Taxonomy" id="30611"/>
    <lineage>
        <taxon>Eukaryota</taxon>
        <taxon>Metazoa</taxon>
        <taxon>Chordata</taxon>
        <taxon>Craniata</taxon>
        <taxon>Vertebrata</taxon>
        <taxon>Euteleostomi</taxon>
        <taxon>Mammalia</taxon>
        <taxon>Eutheria</taxon>
        <taxon>Euarchontoglires</taxon>
        <taxon>Primates</taxon>
        <taxon>Strepsirrhini</taxon>
        <taxon>Lorisiformes</taxon>
        <taxon>Galagidae</taxon>
        <taxon>Otolemur</taxon>
    </lineage>
</organism>
<evidence type="ECO:0000313" key="5">
    <source>
        <dbReference type="Proteomes" id="UP000005225"/>
    </source>
</evidence>
<dbReference type="PANTHER" id="PTHR45048:SF1">
    <property type="entry name" value="WD REPEAT-CONTAINING PROTEIN 88"/>
    <property type="match status" value="1"/>
</dbReference>
<evidence type="ECO:0000256" key="1">
    <source>
        <dbReference type="ARBA" id="ARBA00022574"/>
    </source>
</evidence>
<dbReference type="InterPro" id="IPR001680">
    <property type="entry name" value="WD40_rpt"/>
</dbReference>
<dbReference type="PANTHER" id="PTHR45048">
    <property type="match status" value="1"/>
</dbReference>
<dbReference type="OMA" id="WDAMDGS"/>
<dbReference type="EMBL" id="AAQR03145166">
    <property type="status" value="NOT_ANNOTATED_CDS"/>
    <property type="molecule type" value="Genomic_DNA"/>
</dbReference>
<dbReference type="InterPro" id="IPR011047">
    <property type="entry name" value="Quinoprotein_ADH-like_sf"/>
</dbReference>
<evidence type="ECO:0000256" key="3">
    <source>
        <dbReference type="PROSITE-ProRule" id="PRU00221"/>
    </source>
</evidence>
<dbReference type="PRINTS" id="PR00320">
    <property type="entry name" value="GPROTEINBRPT"/>
</dbReference>
<sequence length="427" mass="48156">RLPWRTLLKVLGCFRLSIPRMRQKTQLLVACDPLALETKQQPSRRKRFEPEKSVWGEPESLSKIPFKVLRGHQHIVSSCHFCVDDTKLLSGSHDYTVKLWDAADGSLIRDFEPQPQAPILECSLTADSRRIIASSYDKVVQTWDLETGKQLWKMECDSFIVASKFSPDGKYVVLGFDLDHGISIKDAENTTTIALIKDHHSKSVTACCFDPDSQKVASVSLDRCIKIWDMTAQATLLSIPKAHSNAISNCCFTFSGHFLCTCSWDKSLKIWNIHTGEFRNRGACVTLMQGHEGSISSCYFARDNSFLISGGLDRTVAIWDVGEGYRKLSLKGHNDWVMDVAISNNKKWVLSASKDRTLRLWDIENIDQVPLAIKNRKARGLNVKQCKGCGRPFSIFDSDNSFETFNACAFCRIDARELLEECPSSET</sequence>
<dbReference type="HOGENOM" id="CLU_000288_57_3_1"/>
<evidence type="ECO:0000256" key="2">
    <source>
        <dbReference type="ARBA" id="ARBA00022737"/>
    </source>
</evidence>
<name>H0WNZ3_OTOGA</name>
<dbReference type="STRING" id="30611.ENSOGAP00000003579"/>
<feature type="repeat" description="WD" evidence="3">
    <location>
        <begin position="288"/>
        <end position="329"/>
    </location>
</feature>
<keyword evidence="1 3" id="KW-0853">WD repeat</keyword>
<dbReference type="PROSITE" id="PS50082">
    <property type="entry name" value="WD_REPEATS_2"/>
    <property type="match status" value="5"/>
</dbReference>
<dbReference type="EMBL" id="AAQR03145165">
    <property type="status" value="NOT_ANNOTATED_CDS"/>
    <property type="molecule type" value="Genomic_DNA"/>
</dbReference>
<proteinExistence type="predicted"/>
<dbReference type="InterPro" id="IPR020472">
    <property type="entry name" value="WD40_PAC1"/>
</dbReference>
<dbReference type="Gene3D" id="2.130.10.10">
    <property type="entry name" value="YVTN repeat-like/Quinoprotein amine dehydrogenase"/>
    <property type="match status" value="2"/>
</dbReference>
<dbReference type="GeneTree" id="ENSGT00940000162291"/>